<dbReference type="InterPro" id="IPR033122">
    <property type="entry name" value="LETM1-like_RBD"/>
</dbReference>
<evidence type="ECO:0000256" key="3">
    <source>
        <dbReference type="SAM" id="Phobius"/>
    </source>
</evidence>
<feature type="domain" description="Letm1 RBD" evidence="4">
    <location>
        <begin position="723"/>
        <end position="807"/>
    </location>
</feature>
<sequence length="857" mass="94955">MLGTTTASTSASRTSNRSASSSVSSYSSSVSPSSVSCSYRRKRLTRRTKTRQQPISSAREKTTATSWSSSFTSSSARSGVNDGRMNSWTNCSTSSSSSSSLFLSRPRATRDYDGRGCDESFSASRRDQIVVVSEAKLRNRKNKHRTRAILPDSNTSAETANNSSSTSNGIEQVEGAQPLDETYAIPGVPPLASDQEAKRDAVRRVSRLSSLVALKDLYRELIEAATLLEELKDFDATPLQDDLKGSFEYSDTSGGQSSQQDGETVVSLEKRCSNFEAVLEQVENIFQSRERLQEKLGFMDAPLTALTTMLTSSLKSSNDEDDIEDALSAKKNNAWEIAFDEDKAKEDKEVVIDTVKKYDKELEALGNTFMEKCAFGTEVQAVRDRLERVKEYSIDEQSPGEYAGGDGMGGYGEGGSSESPSSSPTKLRRPLVRTVERVERSLKSPRVKNVVNKVLEPEVRKSVREKPGQAIQSVASYSKNVWVRLNGGDPEDELDASTAKLAQGVVLNLPKPKSLKTEKEKLILRLLMKVQDRDKMFLEVMKARDAIAKEGKDSLSRVRLAEKVRKSEERVSLMRRVFAVRTLQTEMEKILVALDDEACEAPDRASLSELGLLVAEFGKMDAQLRKLVSLVDRKEVFLIEDEVLAQLAEDIPDMKSRLGIQDGGDSPALSLEIQTERFKASVNDAGSKLKEGALFLFRGFKLLFSDLGATGRLFGVALLGTSLKPREVQTVRQTFLDLFTFIPFIIILITPITPLGHVLVYSFIQKYFPMLFPSQFTARRQALMQKYDELRAELKEARRIAEQREEDDTVKTAMAAVASVKGLIEHKDRAEFSDIDDKMANMSVDDGDDESESSITG</sequence>
<keyword evidence="3" id="KW-0472">Membrane</keyword>
<dbReference type="Proteomes" id="UP000198341">
    <property type="component" value="Chromosome 1"/>
</dbReference>
<reference evidence="5 6" key="1">
    <citation type="submission" date="2011-10" db="EMBL/GenBank/DDBJ databases">
        <authorList>
            <person name="Genoscope - CEA"/>
        </authorList>
    </citation>
    <scope>NUCLEOTIDE SEQUENCE [LARGE SCALE GENOMIC DNA]</scope>
    <source>
        <strain evidence="5 6">RCC 1105</strain>
    </source>
</reference>
<dbReference type="OrthoDB" id="275278at2759"/>
<evidence type="ECO:0000313" key="5">
    <source>
        <dbReference type="EMBL" id="CCO14561.1"/>
    </source>
</evidence>
<dbReference type="AlphaFoldDB" id="K8EA22"/>
<feature type="region of interest" description="Disordered" evidence="2">
    <location>
        <begin position="149"/>
        <end position="171"/>
    </location>
</feature>
<name>K8EA22_9CHLO</name>
<feature type="coiled-coil region" evidence="1">
    <location>
        <begin position="780"/>
        <end position="807"/>
    </location>
</feature>
<accession>K8EA22</accession>
<feature type="region of interest" description="Disordered" evidence="2">
    <location>
        <begin position="1"/>
        <end position="120"/>
    </location>
</feature>
<dbReference type="eggNOG" id="KOG1043">
    <property type="taxonomic scope" value="Eukaryota"/>
</dbReference>
<evidence type="ECO:0000256" key="2">
    <source>
        <dbReference type="SAM" id="MobiDB-lite"/>
    </source>
</evidence>
<dbReference type="Pfam" id="PF07766">
    <property type="entry name" value="LETM1_RBD"/>
    <property type="match status" value="1"/>
</dbReference>
<dbReference type="GO" id="GO:0043022">
    <property type="term" value="F:ribosome binding"/>
    <property type="evidence" value="ECO:0007669"/>
    <property type="project" value="InterPro"/>
</dbReference>
<feature type="compositionally biased region" description="Basic and acidic residues" evidence="2">
    <location>
        <begin position="108"/>
        <end position="120"/>
    </location>
</feature>
<feature type="compositionally biased region" description="Gly residues" evidence="2">
    <location>
        <begin position="402"/>
        <end position="415"/>
    </location>
</feature>
<feature type="region of interest" description="Disordered" evidence="2">
    <location>
        <begin position="390"/>
        <end position="432"/>
    </location>
</feature>
<feature type="compositionally biased region" description="Acidic residues" evidence="2">
    <location>
        <begin position="845"/>
        <end position="857"/>
    </location>
</feature>
<evidence type="ECO:0000313" key="6">
    <source>
        <dbReference type="Proteomes" id="UP000198341"/>
    </source>
</evidence>
<dbReference type="EMBL" id="FO082278">
    <property type="protein sequence ID" value="CCO14561.1"/>
    <property type="molecule type" value="Genomic_DNA"/>
</dbReference>
<dbReference type="GeneID" id="19018412"/>
<keyword evidence="6" id="KW-1185">Reference proteome</keyword>
<evidence type="ECO:0000259" key="4">
    <source>
        <dbReference type="Pfam" id="PF07766"/>
    </source>
</evidence>
<feature type="compositionally biased region" description="Low complexity" evidence="2">
    <location>
        <begin position="63"/>
        <end position="78"/>
    </location>
</feature>
<evidence type="ECO:0000256" key="1">
    <source>
        <dbReference type="SAM" id="Coils"/>
    </source>
</evidence>
<keyword evidence="1" id="KW-0175">Coiled coil</keyword>
<feature type="compositionally biased region" description="Low complexity" evidence="2">
    <location>
        <begin position="1"/>
        <end position="38"/>
    </location>
</feature>
<dbReference type="RefSeq" id="XP_007515682.1">
    <property type="nucleotide sequence ID" value="XM_007515620.1"/>
</dbReference>
<dbReference type="KEGG" id="bpg:Bathy01g06770"/>
<proteinExistence type="predicted"/>
<feature type="compositionally biased region" description="Low complexity" evidence="2">
    <location>
        <begin position="92"/>
        <end position="104"/>
    </location>
</feature>
<feature type="transmembrane region" description="Helical" evidence="3">
    <location>
        <begin position="738"/>
        <end position="764"/>
    </location>
</feature>
<feature type="region of interest" description="Disordered" evidence="2">
    <location>
        <begin position="838"/>
        <end position="857"/>
    </location>
</feature>
<keyword evidence="3" id="KW-0812">Transmembrane</keyword>
<protein>
    <recommendedName>
        <fullName evidence="4">Letm1 RBD domain-containing protein</fullName>
    </recommendedName>
</protein>
<keyword evidence="3" id="KW-1133">Transmembrane helix</keyword>
<gene>
    <name evidence="5" type="ORF">Bathy01g06770</name>
</gene>
<feature type="compositionally biased region" description="Basic residues" evidence="2">
    <location>
        <begin position="39"/>
        <end position="50"/>
    </location>
</feature>
<feature type="compositionally biased region" description="Low complexity" evidence="2">
    <location>
        <begin position="153"/>
        <end position="168"/>
    </location>
</feature>
<organism evidence="5 6">
    <name type="scientific">Bathycoccus prasinos</name>
    <dbReference type="NCBI Taxonomy" id="41875"/>
    <lineage>
        <taxon>Eukaryota</taxon>
        <taxon>Viridiplantae</taxon>
        <taxon>Chlorophyta</taxon>
        <taxon>Mamiellophyceae</taxon>
        <taxon>Mamiellales</taxon>
        <taxon>Bathycoccaceae</taxon>
        <taxon>Bathycoccus</taxon>
    </lineage>
</organism>